<evidence type="ECO:0000256" key="1">
    <source>
        <dbReference type="SAM" id="MobiDB-lite"/>
    </source>
</evidence>
<protein>
    <recommendedName>
        <fullName evidence="4">Ycf15</fullName>
    </recommendedName>
</protein>
<accession>A0AAV4P2Q8</accession>
<dbReference type="Proteomes" id="UP001054945">
    <property type="component" value="Unassembled WGS sequence"/>
</dbReference>
<gene>
    <name evidence="2" type="ORF">CEXT_574691</name>
</gene>
<sequence length="115" mass="13352">MYDKSGKYSPSSMAKSTITQMPLLRPGNWDEGAPPSTQRKRRAEKNLINISIPFKKAKKTIHPRIIKNLYSPSLIWFTSPQSEFSRERFQGEERTVSLWYTQSMFRFAGQLPVLI</sequence>
<organism evidence="2 3">
    <name type="scientific">Caerostris extrusa</name>
    <name type="common">Bark spider</name>
    <name type="synonym">Caerostris bankana</name>
    <dbReference type="NCBI Taxonomy" id="172846"/>
    <lineage>
        <taxon>Eukaryota</taxon>
        <taxon>Metazoa</taxon>
        <taxon>Ecdysozoa</taxon>
        <taxon>Arthropoda</taxon>
        <taxon>Chelicerata</taxon>
        <taxon>Arachnida</taxon>
        <taxon>Araneae</taxon>
        <taxon>Araneomorphae</taxon>
        <taxon>Entelegynae</taxon>
        <taxon>Araneoidea</taxon>
        <taxon>Araneidae</taxon>
        <taxon>Caerostris</taxon>
    </lineage>
</organism>
<keyword evidence="3" id="KW-1185">Reference proteome</keyword>
<feature type="region of interest" description="Disordered" evidence="1">
    <location>
        <begin position="20"/>
        <end position="44"/>
    </location>
</feature>
<dbReference type="AlphaFoldDB" id="A0AAV4P2Q8"/>
<name>A0AAV4P2Q8_CAEEX</name>
<dbReference type="EMBL" id="BPLR01004010">
    <property type="protein sequence ID" value="GIX91303.1"/>
    <property type="molecule type" value="Genomic_DNA"/>
</dbReference>
<evidence type="ECO:0008006" key="4">
    <source>
        <dbReference type="Google" id="ProtNLM"/>
    </source>
</evidence>
<comment type="caution">
    <text evidence="2">The sequence shown here is derived from an EMBL/GenBank/DDBJ whole genome shotgun (WGS) entry which is preliminary data.</text>
</comment>
<proteinExistence type="predicted"/>
<reference evidence="2 3" key="1">
    <citation type="submission" date="2021-06" db="EMBL/GenBank/DDBJ databases">
        <title>Caerostris extrusa draft genome.</title>
        <authorList>
            <person name="Kono N."/>
            <person name="Arakawa K."/>
        </authorList>
    </citation>
    <scope>NUCLEOTIDE SEQUENCE [LARGE SCALE GENOMIC DNA]</scope>
</reference>
<evidence type="ECO:0000313" key="3">
    <source>
        <dbReference type="Proteomes" id="UP001054945"/>
    </source>
</evidence>
<evidence type="ECO:0000313" key="2">
    <source>
        <dbReference type="EMBL" id="GIX91303.1"/>
    </source>
</evidence>